<accession>A0ABY2JE08</accession>
<evidence type="ECO:0000313" key="2">
    <source>
        <dbReference type="Proteomes" id="UP000297851"/>
    </source>
</evidence>
<reference evidence="1 2" key="1">
    <citation type="submission" date="2019-03" db="EMBL/GenBank/DDBJ databases">
        <title>Genomics of glacier-inhabiting Cryobacterium strains.</title>
        <authorList>
            <person name="Liu Q."/>
            <person name="Xin Y.-H."/>
        </authorList>
    </citation>
    <scope>NUCLEOTIDE SEQUENCE [LARGE SCALE GENOMIC DNA]</scope>
    <source>
        <strain evidence="1 2">TMT2-16</strain>
    </source>
</reference>
<protein>
    <submittedName>
        <fullName evidence="1">Uncharacterized protein</fullName>
    </submittedName>
</protein>
<organism evidence="1 2">
    <name type="scientific">Cryobacterium sandaracinum</name>
    <dbReference type="NCBI Taxonomy" id="1259247"/>
    <lineage>
        <taxon>Bacteria</taxon>
        <taxon>Bacillati</taxon>
        <taxon>Actinomycetota</taxon>
        <taxon>Actinomycetes</taxon>
        <taxon>Micrococcales</taxon>
        <taxon>Microbacteriaceae</taxon>
        <taxon>Cryobacterium</taxon>
    </lineage>
</organism>
<gene>
    <name evidence="1" type="ORF">E3T25_10315</name>
</gene>
<comment type="caution">
    <text evidence="1">The sequence shown here is derived from an EMBL/GenBank/DDBJ whole genome shotgun (WGS) entry which is preliminary data.</text>
</comment>
<dbReference type="Proteomes" id="UP000297851">
    <property type="component" value="Unassembled WGS sequence"/>
</dbReference>
<name>A0ABY2JE08_9MICO</name>
<proteinExistence type="predicted"/>
<sequence>MTRAKWQLELADEFRNGPQAKVVDFWRFGMGDARTNNLRGYLAEYVVGLAVDAIPASRVELDAYDVLALSGTRIEVKTSGLVQALNKSDPRSQTKLRWKVRKGNAHTDIGGKPKRLHADVYVFALVTSTCLADYDPLDLDKWEFRVESRWQIDEFDRSTFTPSNLTVDGIQPVRWAGLKDAIAAAGPQSVTDEMSLFVAIKLATERFGERSQAGIGS</sequence>
<evidence type="ECO:0000313" key="1">
    <source>
        <dbReference type="EMBL" id="TFD02061.1"/>
    </source>
</evidence>
<dbReference type="EMBL" id="SOGO01000030">
    <property type="protein sequence ID" value="TFD02061.1"/>
    <property type="molecule type" value="Genomic_DNA"/>
</dbReference>
<dbReference type="RefSeq" id="WP_134374097.1">
    <property type="nucleotide sequence ID" value="NZ_SOGO01000030.1"/>
</dbReference>
<keyword evidence="2" id="KW-1185">Reference proteome</keyword>